<evidence type="ECO:0000313" key="2">
    <source>
        <dbReference type="Proteomes" id="UP001162483"/>
    </source>
</evidence>
<proteinExistence type="predicted"/>
<dbReference type="PANTHER" id="PTHR15897">
    <property type="entry name" value="ANKYRIN REPEAT AND MYND DOMAIN PROTEIN 1"/>
    <property type="match status" value="1"/>
</dbReference>
<sequence length="151" mass="17075">ADPNLPLSRGVGSVLCAAVNTAYEKHRTLAARIALVDRLIKSGANILMPILIGEGKRTALGTATDYAYYKYFQDKKIAHTPYHALSPEERDIFKARKQLLEHLGELTREAVKAKEKEWANDGIIRRSCTHKDPERKVNRHEVLEGHMYVPK</sequence>
<keyword evidence="2" id="KW-1185">Reference proteome</keyword>
<dbReference type="InterPro" id="IPR053064">
    <property type="entry name" value="Ankyrin-MYND_domain-protein"/>
</dbReference>
<gene>
    <name evidence="1" type="ORF">SPARVUS_LOCUS988790</name>
</gene>
<dbReference type="EMBL" id="CATNWA010000303">
    <property type="protein sequence ID" value="CAI9536160.1"/>
    <property type="molecule type" value="Genomic_DNA"/>
</dbReference>
<name>A0ABN9ALU0_9NEOB</name>
<accession>A0ABN9ALU0</accession>
<evidence type="ECO:0000313" key="1">
    <source>
        <dbReference type="EMBL" id="CAI9536160.1"/>
    </source>
</evidence>
<dbReference type="PANTHER" id="PTHR15897:SF2">
    <property type="entry name" value="ANKYRIN REPEAT AND MYND DOMAIN-CONTAINING PROTEIN 1"/>
    <property type="match status" value="1"/>
</dbReference>
<comment type="caution">
    <text evidence="1">The sequence shown here is derived from an EMBL/GenBank/DDBJ whole genome shotgun (WGS) entry which is preliminary data.</text>
</comment>
<dbReference type="Proteomes" id="UP001162483">
    <property type="component" value="Unassembled WGS sequence"/>
</dbReference>
<feature type="non-terminal residue" evidence="1">
    <location>
        <position position="1"/>
    </location>
</feature>
<protein>
    <submittedName>
        <fullName evidence="1">Uncharacterized protein</fullName>
    </submittedName>
</protein>
<organism evidence="1 2">
    <name type="scientific">Staurois parvus</name>
    <dbReference type="NCBI Taxonomy" id="386267"/>
    <lineage>
        <taxon>Eukaryota</taxon>
        <taxon>Metazoa</taxon>
        <taxon>Chordata</taxon>
        <taxon>Craniata</taxon>
        <taxon>Vertebrata</taxon>
        <taxon>Euteleostomi</taxon>
        <taxon>Amphibia</taxon>
        <taxon>Batrachia</taxon>
        <taxon>Anura</taxon>
        <taxon>Neobatrachia</taxon>
        <taxon>Ranoidea</taxon>
        <taxon>Ranidae</taxon>
        <taxon>Staurois</taxon>
    </lineage>
</organism>
<reference evidence="1" key="1">
    <citation type="submission" date="2023-05" db="EMBL/GenBank/DDBJ databases">
        <authorList>
            <person name="Stuckert A."/>
        </authorList>
    </citation>
    <scope>NUCLEOTIDE SEQUENCE</scope>
</reference>